<accession>A0A0D8B522</accession>
<dbReference type="AlphaFoldDB" id="A0A0D8B522"/>
<protein>
    <submittedName>
        <fullName evidence="2">Uncharacterized protein</fullName>
    </submittedName>
</protein>
<gene>
    <name evidence="2" type="ORF">FF36_06331</name>
</gene>
<dbReference type="PATRIC" id="fig|1502723.3.peg.1019"/>
<name>A0A0D8B522_9ACTN</name>
<keyword evidence="1" id="KW-1133">Transmembrane helix</keyword>
<evidence type="ECO:0000313" key="3">
    <source>
        <dbReference type="Proteomes" id="UP000032545"/>
    </source>
</evidence>
<reference evidence="3" key="1">
    <citation type="submission" date="2015-02" db="EMBL/GenBank/DDBJ databases">
        <title>Draft Genome of Frankia sp. CpI1-S.</title>
        <authorList>
            <person name="Oshone R.T."/>
            <person name="Ngom M."/>
            <person name="Ghodhbane-Gtari F."/>
            <person name="Gtari M."/>
            <person name="Morris K."/>
            <person name="Thomas K."/>
            <person name="Sen A."/>
            <person name="Tisa L.S."/>
        </authorList>
    </citation>
    <scope>NUCLEOTIDE SEQUENCE [LARGE SCALE GENOMIC DNA]</scope>
    <source>
        <strain evidence="3">CpI1-S</strain>
    </source>
</reference>
<feature type="transmembrane region" description="Helical" evidence="1">
    <location>
        <begin position="16"/>
        <end position="35"/>
    </location>
</feature>
<keyword evidence="1" id="KW-0812">Transmembrane</keyword>
<keyword evidence="3" id="KW-1185">Reference proteome</keyword>
<organism evidence="2 3">
    <name type="scientific">Frankia torreyi</name>
    <dbReference type="NCBI Taxonomy" id="1856"/>
    <lineage>
        <taxon>Bacteria</taxon>
        <taxon>Bacillati</taxon>
        <taxon>Actinomycetota</taxon>
        <taxon>Actinomycetes</taxon>
        <taxon>Frankiales</taxon>
        <taxon>Frankiaceae</taxon>
        <taxon>Frankia</taxon>
    </lineage>
</organism>
<evidence type="ECO:0000313" key="2">
    <source>
        <dbReference type="EMBL" id="KJE19388.1"/>
    </source>
</evidence>
<reference evidence="2 3" key="2">
    <citation type="journal article" date="2016" name="Genome Announc.">
        <title>Permanent Draft Genome Sequences for Two Variants of Frankia sp. Strain CpI1, the First Frankia Strain Isolated from Root Nodules of Comptonia peregrina.</title>
        <authorList>
            <person name="Oshone R."/>
            <person name="Hurst S.G.IV."/>
            <person name="Abebe-Akele F."/>
            <person name="Simpson S."/>
            <person name="Morris K."/>
            <person name="Thomas W.K."/>
            <person name="Tisa L.S."/>
        </authorList>
    </citation>
    <scope>NUCLEOTIDE SEQUENCE [LARGE SCALE GENOMIC DNA]</scope>
    <source>
        <strain evidence="3">CpI1-S</strain>
    </source>
</reference>
<feature type="transmembrane region" description="Helical" evidence="1">
    <location>
        <begin position="41"/>
        <end position="59"/>
    </location>
</feature>
<sequence length="68" mass="7757">MRFGRRLHSMSTSSQATFFIILFFSVSLLGTRFLSGWLSELWPLIAAFALAILRMAIFGKNGRPPREH</sequence>
<evidence type="ECO:0000256" key="1">
    <source>
        <dbReference type="SAM" id="Phobius"/>
    </source>
</evidence>
<comment type="caution">
    <text evidence="2">The sequence shown here is derived from an EMBL/GenBank/DDBJ whole genome shotgun (WGS) entry which is preliminary data.</text>
</comment>
<proteinExistence type="predicted"/>
<keyword evidence="1" id="KW-0472">Membrane</keyword>
<dbReference type="Proteomes" id="UP000032545">
    <property type="component" value="Unassembled WGS sequence"/>
</dbReference>
<dbReference type="EMBL" id="JYFN01000113">
    <property type="protein sequence ID" value="KJE19388.1"/>
    <property type="molecule type" value="Genomic_DNA"/>
</dbReference>